<gene>
    <name evidence="2" type="ORF">E2C01_065480</name>
</gene>
<protein>
    <submittedName>
        <fullName evidence="2">Uncharacterized protein</fullName>
    </submittedName>
</protein>
<name>A0A5B7HPP4_PORTR</name>
<evidence type="ECO:0000256" key="1">
    <source>
        <dbReference type="SAM" id="MobiDB-lite"/>
    </source>
</evidence>
<comment type="caution">
    <text evidence="2">The sequence shown here is derived from an EMBL/GenBank/DDBJ whole genome shotgun (WGS) entry which is preliminary data.</text>
</comment>
<feature type="region of interest" description="Disordered" evidence="1">
    <location>
        <begin position="52"/>
        <end position="78"/>
    </location>
</feature>
<keyword evidence="3" id="KW-1185">Reference proteome</keyword>
<reference evidence="2 3" key="1">
    <citation type="submission" date="2019-05" db="EMBL/GenBank/DDBJ databases">
        <title>Another draft genome of Portunus trituberculatus and its Hox gene families provides insights of decapod evolution.</title>
        <authorList>
            <person name="Jeong J.-H."/>
            <person name="Song I."/>
            <person name="Kim S."/>
            <person name="Choi T."/>
            <person name="Kim D."/>
            <person name="Ryu S."/>
            <person name="Kim W."/>
        </authorList>
    </citation>
    <scope>NUCLEOTIDE SEQUENCE [LARGE SCALE GENOMIC DNA]</scope>
    <source>
        <tissue evidence="2">Muscle</tissue>
    </source>
</reference>
<evidence type="ECO:0000313" key="3">
    <source>
        <dbReference type="Proteomes" id="UP000324222"/>
    </source>
</evidence>
<proteinExistence type="predicted"/>
<dbReference type="AlphaFoldDB" id="A0A5B7HPP4"/>
<sequence length="78" mass="9057">MHLLVRRPYITSLSWQCTRVLKRTERAARTVPALNRRAISPEHYGHTHVCLNPAVHAPGTEGQKGEEEEEEEGERQWR</sequence>
<feature type="compositionally biased region" description="Acidic residues" evidence="1">
    <location>
        <begin position="66"/>
        <end position="78"/>
    </location>
</feature>
<dbReference type="Proteomes" id="UP000324222">
    <property type="component" value="Unassembled WGS sequence"/>
</dbReference>
<organism evidence="2 3">
    <name type="scientific">Portunus trituberculatus</name>
    <name type="common">Swimming crab</name>
    <name type="synonym">Neptunus trituberculatus</name>
    <dbReference type="NCBI Taxonomy" id="210409"/>
    <lineage>
        <taxon>Eukaryota</taxon>
        <taxon>Metazoa</taxon>
        <taxon>Ecdysozoa</taxon>
        <taxon>Arthropoda</taxon>
        <taxon>Crustacea</taxon>
        <taxon>Multicrustacea</taxon>
        <taxon>Malacostraca</taxon>
        <taxon>Eumalacostraca</taxon>
        <taxon>Eucarida</taxon>
        <taxon>Decapoda</taxon>
        <taxon>Pleocyemata</taxon>
        <taxon>Brachyura</taxon>
        <taxon>Eubrachyura</taxon>
        <taxon>Portunoidea</taxon>
        <taxon>Portunidae</taxon>
        <taxon>Portuninae</taxon>
        <taxon>Portunus</taxon>
    </lineage>
</organism>
<dbReference type="EMBL" id="VSRR010032491">
    <property type="protein sequence ID" value="MPC71207.1"/>
    <property type="molecule type" value="Genomic_DNA"/>
</dbReference>
<evidence type="ECO:0000313" key="2">
    <source>
        <dbReference type="EMBL" id="MPC71207.1"/>
    </source>
</evidence>
<accession>A0A5B7HPP4</accession>